<gene>
    <name evidence="1" type="ORF">J2Z18_005432</name>
</gene>
<protein>
    <submittedName>
        <fullName evidence="1">Uncharacterized protein</fullName>
    </submittedName>
</protein>
<name>A0ABS4FJ76_9BACL</name>
<evidence type="ECO:0000313" key="2">
    <source>
        <dbReference type="Proteomes" id="UP000706926"/>
    </source>
</evidence>
<sequence length="44" mass="4744">MFSIKGGPAGQKPLDDYLFYTVWGGEGQDIHGRGGRTFLVLTAS</sequence>
<dbReference type="EMBL" id="JAGGKI010000022">
    <property type="protein sequence ID" value="MBP1896305.1"/>
    <property type="molecule type" value="Genomic_DNA"/>
</dbReference>
<dbReference type="RefSeq" id="WP_280922117.1">
    <property type="nucleotide sequence ID" value="NZ_CP139098.1"/>
</dbReference>
<evidence type="ECO:0000313" key="1">
    <source>
        <dbReference type="EMBL" id="MBP1896305.1"/>
    </source>
</evidence>
<comment type="caution">
    <text evidence="1">The sequence shown here is derived from an EMBL/GenBank/DDBJ whole genome shotgun (WGS) entry which is preliminary data.</text>
</comment>
<reference evidence="1 2" key="1">
    <citation type="submission" date="2021-03" db="EMBL/GenBank/DDBJ databases">
        <title>Genomic Encyclopedia of Type Strains, Phase IV (KMG-IV): sequencing the most valuable type-strain genomes for metagenomic binning, comparative biology and taxonomic classification.</title>
        <authorList>
            <person name="Goeker M."/>
        </authorList>
    </citation>
    <scope>NUCLEOTIDE SEQUENCE [LARGE SCALE GENOMIC DNA]</scope>
    <source>
        <strain evidence="1 2">DSM 15596</strain>
    </source>
</reference>
<dbReference type="GeneID" id="95408122"/>
<accession>A0ABS4FJ76</accession>
<organism evidence="1 2">
    <name type="scientific">Paenibacillus lactis</name>
    <dbReference type="NCBI Taxonomy" id="228574"/>
    <lineage>
        <taxon>Bacteria</taxon>
        <taxon>Bacillati</taxon>
        <taxon>Bacillota</taxon>
        <taxon>Bacilli</taxon>
        <taxon>Bacillales</taxon>
        <taxon>Paenibacillaceae</taxon>
        <taxon>Paenibacillus</taxon>
    </lineage>
</organism>
<proteinExistence type="predicted"/>
<keyword evidence="2" id="KW-1185">Reference proteome</keyword>
<dbReference type="Proteomes" id="UP000706926">
    <property type="component" value="Unassembled WGS sequence"/>
</dbReference>